<dbReference type="RefSeq" id="WP_062844031.1">
    <property type="nucleotide sequence ID" value="NZ_CP014945.1"/>
</dbReference>
<keyword evidence="1" id="KW-0472">Membrane</keyword>
<feature type="transmembrane region" description="Helical" evidence="1">
    <location>
        <begin position="136"/>
        <end position="156"/>
    </location>
</feature>
<feature type="transmembrane region" description="Helical" evidence="1">
    <location>
        <begin position="232"/>
        <end position="253"/>
    </location>
</feature>
<reference evidence="2 3" key="1">
    <citation type="submission" date="2016-03" db="EMBL/GenBank/DDBJ databases">
        <title>Genome sequencing of Psychrobacter alimentarius PAMC 27889.</title>
        <authorList>
            <person name="Lee J."/>
            <person name="Kim O.-S."/>
        </authorList>
    </citation>
    <scope>NUCLEOTIDE SEQUENCE [LARGE SCALE GENOMIC DNA]</scope>
    <source>
        <strain evidence="2 3">PAMC 27889</strain>
    </source>
</reference>
<dbReference type="EMBL" id="CP014945">
    <property type="protein sequence ID" value="AMT96324.1"/>
    <property type="molecule type" value="Genomic_DNA"/>
</dbReference>
<dbReference type="PANTHER" id="PTHR43535">
    <property type="entry name" value="PHOSPHATIDATE CYTIDYLYLTRANSFERASE"/>
    <property type="match status" value="1"/>
</dbReference>
<evidence type="ECO:0000256" key="1">
    <source>
        <dbReference type="SAM" id="Phobius"/>
    </source>
</evidence>
<sequence>MTADTWFVVGLMLTVSTVWGALAYPGIRLRLPKIYFIARSWWWMLATLCSCYVIAKIDLNNQHPYAWLLTVFFLLVGLRALYEIIRLWRPSSKAHLIYKLQQRGLHPSTPTDHKPAFLNAIPHSSPLTPTINGIDIALVLATISLTISLIVLQHVAWQRSEYGVVLFVLFSSQFNDIAQYLCGKWLKNKLFKRNLAPTISPNKSIEGALFGGFAAAVLATIFGIWLTPFDGWLCFIIAYGLVVSGIAGDLLESAFKRQHGIKDIGTLLAGHGGILDRIDSLLIGVPLFTLVYWFY</sequence>
<dbReference type="GeneID" id="33059334"/>
<name>A0ABN4N005_9GAMM</name>
<gene>
    <name evidence="2" type="ORF">A3K91_0702</name>
</gene>
<protein>
    <submittedName>
        <fullName evidence="2">Phosphatidate cytidylyltransferase</fullName>
    </submittedName>
</protein>
<evidence type="ECO:0000313" key="3">
    <source>
        <dbReference type="Proteomes" id="UP000076104"/>
    </source>
</evidence>
<keyword evidence="1" id="KW-1133">Transmembrane helix</keyword>
<organism evidence="2 3">
    <name type="scientific">Psychrobacter alimentarius</name>
    <dbReference type="NCBI Taxonomy" id="261164"/>
    <lineage>
        <taxon>Bacteria</taxon>
        <taxon>Pseudomonadati</taxon>
        <taxon>Pseudomonadota</taxon>
        <taxon>Gammaproteobacteria</taxon>
        <taxon>Moraxellales</taxon>
        <taxon>Moraxellaceae</taxon>
        <taxon>Psychrobacter</taxon>
    </lineage>
</organism>
<feature type="transmembrane region" description="Helical" evidence="1">
    <location>
        <begin position="207"/>
        <end position="226"/>
    </location>
</feature>
<dbReference type="PANTHER" id="PTHR43535:SF1">
    <property type="entry name" value="PHOSPHATIDATE CYTIDYLYLTRANSFERASE"/>
    <property type="match status" value="1"/>
</dbReference>
<dbReference type="GO" id="GO:0016779">
    <property type="term" value="F:nucleotidyltransferase activity"/>
    <property type="evidence" value="ECO:0007669"/>
    <property type="project" value="UniProtKB-KW"/>
</dbReference>
<proteinExistence type="predicted"/>
<keyword evidence="1" id="KW-0812">Transmembrane</keyword>
<keyword evidence="2" id="KW-0808">Transferase</keyword>
<feature type="transmembrane region" description="Helical" evidence="1">
    <location>
        <begin position="36"/>
        <end position="55"/>
    </location>
</feature>
<dbReference type="Proteomes" id="UP000076104">
    <property type="component" value="Chromosome"/>
</dbReference>
<accession>A0ABN4N005</accession>
<keyword evidence="2" id="KW-0548">Nucleotidyltransferase</keyword>
<evidence type="ECO:0000313" key="2">
    <source>
        <dbReference type="EMBL" id="AMT96324.1"/>
    </source>
</evidence>
<feature type="transmembrane region" description="Helical" evidence="1">
    <location>
        <begin position="6"/>
        <end position="24"/>
    </location>
</feature>
<dbReference type="Pfam" id="PF01148">
    <property type="entry name" value="CTP_transf_1"/>
    <property type="match status" value="1"/>
</dbReference>
<keyword evidence="3" id="KW-1185">Reference proteome</keyword>
<feature type="transmembrane region" description="Helical" evidence="1">
    <location>
        <begin position="67"/>
        <end position="85"/>
    </location>
</feature>